<feature type="domain" description="Glutamine amidotransferase type-2" evidence="10">
    <location>
        <begin position="2"/>
        <end position="214"/>
    </location>
</feature>
<dbReference type="InterPro" id="IPR006426">
    <property type="entry name" value="Asn_synth_AEB"/>
</dbReference>
<evidence type="ECO:0000313" key="11">
    <source>
        <dbReference type="EMBL" id="ETW95729.1"/>
    </source>
</evidence>
<dbReference type="SUPFAM" id="SSF52402">
    <property type="entry name" value="Adenine nucleotide alpha hydrolases-like"/>
    <property type="match status" value="1"/>
</dbReference>
<dbReference type="EC" id="6.3.5.4" evidence="3"/>
<dbReference type="PROSITE" id="PS51278">
    <property type="entry name" value="GATASE_TYPE_2"/>
    <property type="match status" value="1"/>
</dbReference>
<dbReference type="InterPro" id="IPR051786">
    <property type="entry name" value="ASN_synthetase/amidase"/>
</dbReference>
<evidence type="ECO:0000256" key="7">
    <source>
        <dbReference type="ARBA" id="ARBA00048741"/>
    </source>
</evidence>
<keyword evidence="12" id="KW-1185">Reference proteome</keyword>
<sequence length="630" mass="71402">MCGIVGILAETLPENTVEGLSRMMASMAHRGPDGDGVWRDAQGHCALGHKRLAIIDPRGGAQPLSNAEGTVSITFNGCIYNYQELAQTLRQKGYTFRTQSDTEVIVHAYEAWGMDCVKHFNGMWAFAIWDSRRQLLFCSRDRVGIKPFYYVERDGRYLFASEIKALLADSAISAEPDPDGLRQYLSFQLCLEERTLFQDVQRLMPGHNLVVRPGEAPEVSCYWDIDFHIDEAGSEAEFVDRLTWLLEDAVRLRLRADVPLGAHLSGGLDSTTVVSLMRQLLGQAPIVTFTGGFREGAAYDESHYAKLASEAADTTYIETFLGPQQFADSIRQIIWHMDEPAAGPGVFPQYWVSKCASEHVKVVMGGQGGDELFIGYARYLVAYLEECIKGAIEQSAHRAHYVATLETIVPSLPSLEQYIPMLKSFWHEGLFEAPSRRYFRLMDRFTDSEALLGQDFLTQLDTKRTFEEFHAIFESHGAAAMVNRMLCFDLKTHLQALLHVEDRTSMAWGLESRVPLLDYRLIELLASVPPVIKFKNGRLKYLFRQAIRKLVPRDILKRTDKMGFPVPLNQWMKHELHDFVADTLLGQRCRERGLFAPAAIEKALFADRPFSRSLWGALCLELWYEQFIDG</sequence>
<feature type="active site" description="For GATase activity" evidence="8">
    <location>
        <position position="2"/>
    </location>
</feature>
<keyword evidence="8" id="KW-0061">Asparagine biosynthesis</keyword>
<dbReference type="CDD" id="cd01991">
    <property type="entry name" value="Asn_synthase_B_C"/>
    <property type="match status" value="1"/>
</dbReference>
<evidence type="ECO:0000256" key="1">
    <source>
        <dbReference type="ARBA" id="ARBA00005187"/>
    </source>
</evidence>
<dbReference type="EMBL" id="AZHW01000878">
    <property type="protein sequence ID" value="ETW95729.1"/>
    <property type="molecule type" value="Genomic_DNA"/>
</dbReference>
<dbReference type="Pfam" id="PF13537">
    <property type="entry name" value="GATase_7"/>
    <property type="match status" value="1"/>
</dbReference>
<evidence type="ECO:0000313" key="12">
    <source>
        <dbReference type="Proteomes" id="UP000019141"/>
    </source>
</evidence>
<evidence type="ECO:0000256" key="3">
    <source>
        <dbReference type="ARBA" id="ARBA00012737"/>
    </source>
</evidence>
<dbReference type="Proteomes" id="UP000019141">
    <property type="component" value="Unassembled WGS sequence"/>
</dbReference>
<evidence type="ECO:0000256" key="6">
    <source>
        <dbReference type="ARBA" id="ARBA00022962"/>
    </source>
</evidence>
<keyword evidence="5 9" id="KW-0067">ATP-binding</keyword>
<evidence type="ECO:0000256" key="9">
    <source>
        <dbReference type="PIRSR" id="PIRSR001589-2"/>
    </source>
</evidence>
<evidence type="ECO:0000259" key="10">
    <source>
        <dbReference type="PROSITE" id="PS51278"/>
    </source>
</evidence>
<evidence type="ECO:0000256" key="8">
    <source>
        <dbReference type="PIRSR" id="PIRSR001589-1"/>
    </source>
</evidence>
<dbReference type="CDD" id="cd00712">
    <property type="entry name" value="AsnB"/>
    <property type="match status" value="1"/>
</dbReference>
<gene>
    <name evidence="11" type="ORF">ETSY1_29435</name>
</gene>
<dbReference type="GO" id="GO:0006529">
    <property type="term" value="P:asparagine biosynthetic process"/>
    <property type="evidence" value="ECO:0007669"/>
    <property type="project" value="UniProtKB-KW"/>
</dbReference>
<comment type="catalytic activity">
    <reaction evidence="7">
        <text>L-aspartate + L-glutamine + ATP + H2O = L-asparagine + L-glutamate + AMP + diphosphate + H(+)</text>
        <dbReference type="Rhea" id="RHEA:12228"/>
        <dbReference type="ChEBI" id="CHEBI:15377"/>
        <dbReference type="ChEBI" id="CHEBI:15378"/>
        <dbReference type="ChEBI" id="CHEBI:29985"/>
        <dbReference type="ChEBI" id="CHEBI:29991"/>
        <dbReference type="ChEBI" id="CHEBI:30616"/>
        <dbReference type="ChEBI" id="CHEBI:33019"/>
        <dbReference type="ChEBI" id="CHEBI:58048"/>
        <dbReference type="ChEBI" id="CHEBI:58359"/>
        <dbReference type="ChEBI" id="CHEBI:456215"/>
        <dbReference type="EC" id="6.3.5.4"/>
    </reaction>
</comment>
<dbReference type="Pfam" id="PF00733">
    <property type="entry name" value="Asn_synthase"/>
    <property type="match status" value="1"/>
</dbReference>
<name>W4LCR7_ENTF1</name>
<dbReference type="InterPro" id="IPR017932">
    <property type="entry name" value="GATase_2_dom"/>
</dbReference>
<dbReference type="PANTHER" id="PTHR43284:SF1">
    <property type="entry name" value="ASPARAGINE SYNTHETASE"/>
    <property type="match status" value="1"/>
</dbReference>
<dbReference type="GO" id="GO:0004066">
    <property type="term" value="F:asparagine synthase (glutamine-hydrolyzing) activity"/>
    <property type="evidence" value="ECO:0007669"/>
    <property type="project" value="UniProtKB-EC"/>
</dbReference>
<comment type="caution">
    <text evidence="11">The sequence shown here is derived from an EMBL/GenBank/DDBJ whole genome shotgun (WGS) entry which is preliminary data.</text>
</comment>
<dbReference type="AlphaFoldDB" id="W4LCR7"/>
<dbReference type="GO" id="GO:0005524">
    <property type="term" value="F:ATP binding"/>
    <property type="evidence" value="ECO:0007669"/>
    <property type="project" value="UniProtKB-KW"/>
</dbReference>
<dbReference type="PIRSF" id="PIRSF001589">
    <property type="entry name" value="Asn_synthetase_glu-h"/>
    <property type="match status" value="1"/>
</dbReference>
<evidence type="ECO:0000256" key="2">
    <source>
        <dbReference type="ARBA" id="ARBA00005752"/>
    </source>
</evidence>
<dbReference type="Gene3D" id="3.40.50.620">
    <property type="entry name" value="HUPs"/>
    <property type="match status" value="1"/>
</dbReference>
<dbReference type="HOGENOM" id="CLU_014658_3_1_7"/>
<dbReference type="InterPro" id="IPR014729">
    <property type="entry name" value="Rossmann-like_a/b/a_fold"/>
</dbReference>
<dbReference type="NCBIfam" id="TIGR01536">
    <property type="entry name" value="asn_synth_AEB"/>
    <property type="match status" value="1"/>
</dbReference>
<evidence type="ECO:0000256" key="5">
    <source>
        <dbReference type="ARBA" id="ARBA00022840"/>
    </source>
</evidence>
<dbReference type="InterPro" id="IPR029055">
    <property type="entry name" value="Ntn_hydrolases_N"/>
</dbReference>
<dbReference type="PATRIC" id="fig|1429438.4.peg.5609"/>
<dbReference type="Gene3D" id="3.60.20.10">
    <property type="entry name" value="Glutamine Phosphoribosylpyrophosphate, subunit 1, domain 1"/>
    <property type="match status" value="1"/>
</dbReference>
<feature type="binding site" evidence="9">
    <location>
        <position position="101"/>
    </location>
    <ligand>
        <name>L-glutamine</name>
        <dbReference type="ChEBI" id="CHEBI:58359"/>
    </ligand>
</feature>
<dbReference type="InterPro" id="IPR001962">
    <property type="entry name" value="Asn_synthase"/>
</dbReference>
<evidence type="ECO:0000256" key="4">
    <source>
        <dbReference type="ARBA" id="ARBA00022741"/>
    </source>
</evidence>
<dbReference type="SUPFAM" id="SSF56235">
    <property type="entry name" value="N-terminal nucleophile aminohydrolases (Ntn hydrolases)"/>
    <property type="match status" value="1"/>
</dbReference>
<comment type="similarity">
    <text evidence="2">Belongs to the asparagine synthetase family.</text>
</comment>
<keyword evidence="4 9" id="KW-0547">Nucleotide-binding</keyword>
<accession>W4LCR7</accession>
<reference evidence="11 12" key="1">
    <citation type="journal article" date="2014" name="Nature">
        <title>An environmental bacterial taxon with a large and distinct metabolic repertoire.</title>
        <authorList>
            <person name="Wilson M.C."/>
            <person name="Mori T."/>
            <person name="Ruckert C."/>
            <person name="Uria A.R."/>
            <person name="Helf M.J."/>
            <person name="Takada K."/>
            <person name="Gernert C."/>
            <person name="Steffens U.A."/>
            <person name="Heycke N."/>
            <person name="Schmitt S."/>
            <person name="Rinke C."/>
            <person name="Helfrich E.J."/>
            <person name="Brachmann A.O."/>
            <person name="Gurgui C."/>
            <person name="Wakimoto T."/>
            <person name="Kracht M."/>
            <person name="Crusemann M."/>
            <person name="Hentschel U."/>
            <person name="Abe I."/>
            <person name="Matsunaga S."/>
            <person name="Kalinowski J."/>
            <person name="Takeyama H."/>
            <person name="Piel J."/>
        </authorList>
    </citation>
    <scope>NUCLEOTIDE SEQUENCE [LARGE SCALE GENOMIC DNA]</scope>
    <source>
        <strain evidence="12">TSY1</strain>
    </source>
</reference>
<protein>
    <recommendedName>
        <fullName evidence="3">asparagine synthase (glutamine-hydrolyzing)</fullName>
        <ecNumber evidence="3">6.3.5.4</ecNumber>
    </recommendedName>
</protein>
<dbReference type="GO" id="GO:0005829">
    <property type="term" value="C:cytosol"/>
    <property type="evidence" value="ECO:0007669"/>
    <property type="project" value="TreeGrafter"/>
</dbReference>
<comment type="pathway">
    <text evidence="1">Amino-acid biosynthesis; L-asparagine biosynthesis; L-asparagine from L-aspartate (L-Gln route): step 1/1.</text>
</comment>
<dbReference type="PANTHER" id="PTHR43284">
    <property type="entry name" value="ASPARAGINE SYNTHETASE (GLUTAMINE-HYDROLYZING)"/>
    <property type="match status" value="1"/>
</dbReference>
<proteinExistence type="inferred from homology"/>
<organism evidence="11 12">
    <name type="scientific">Entotheonella factor</name>
    <dbReference type="NCBI Taxonomy" id="1429438"/>
    <lineage>
        <taxon>Bacteria</taxon>
        <taxon>Pseudomonadati</taxon>
        <taxon>Nitrospinota/Tectimicrobiota group</taxon>
        <taxon>Candidatus Tectimicrobiota</taxon>
        <taxon>Candidatus Entotheonellia</taxon>
        <taxon>Candidatus Entotheonellales</taxon>
        <taxon>Candidatus Entotheonellaceae</taxon>
        <taxon>Candidatus Entotheonella</taxon>
    </lineage>
</organism>
<keyword evidence="6 8" id="KW-0315">Glutamine amidotransferase</keyword>
<keyword evidence="8" id="KW-0028">Amino-acid biosynthesis</keyword>
<dbReference type="InterPro" id="IPR033738">
    <property type="entry name" value="AsnB_N"/>
</dbReference>